<dbReference type="AlphaFoldDB" id="A0A0G3GFX7"/>
<sequence length="113" mass="12208">MRLISKSGFLLMFTALTSVGQTSFPTNDDRLMAITAVAIGRMCAEQKPEMNYSLQNLLNVPDRGVTPELKSEIAQVDADPSLQGEIMAMQIHAAGDPLAMKHLCPSYAPKGAE</sequence>
<dbReference type="PATRIC" id="fig|587753.11.peg.3876"/>
<dbReference type="Proteomes" id="UP000035212">
    <property type="component" value="Chromosome"/>
</dbReference>
<evidence type="ECO:0000313" key="3">
    <source>
        <dbReference type="Proteomes" id="UP000035212"/>
    </source>
</evidence>
<gene>
    <name evidence="2" type="ORF">VM99_18935</name>
</gene>
<evidence type="ECO:0000313" key="2">
    <source>
        <dbReference type="EMBL" id="AKK00044.1"/>
    </source>
</evidence>
<name>A0A0G3GFX7_9PSED</name>
<accession>A0A0G3GFX7</accession>
<dbReference type="EMBL" id="CP011020">
    <property type="protein sequence ID" value="AKK00044.1"/>
    <property type="molecule type" value="Genomic_DNA"/>
</dbReference>
<evidence type="ECO:0000256" key="1">
    <source>
        <dbReference type="SAM" id="SignalP"/>
    </source>
</evidence>
<organism evidence="2 3">
    <name type="scientific">Pseudomonas chlororaphis</name>
    <dbReference type="NCBI Taxonomy" id="587753"/>
    <lineage>
        <taxon>Bacteria</taxon>
        <taxon>Pseudomonadati</taxon>
        <taxon>Pseudomonadota</taxon>
        <taxon>Gammaproteobacteria</taxon>
        <taxon>Pseudomonadales</taxon>
        <taxon>Pseudomonadaceae</taxon>
        <taxon>Pseudomonas</taxon>
    </lineage>
</organism>
<feature type="chain" id="PRO_5002554333" evidence="1">
    <location>
        <begin position="21"/>
        <end position="113"/>
    </location>
</feature>
<feature type="signal peptide" evidence="1">
    <location>
        <begin position="1"/>
        <end position="20"/>
    </location>
</feature>
<protein>
    <submittedName>
        <fullName evidence="2">Uncharacterized protein</fullName>
    </submittedName>
</protein>
<reference evidence="2 3" key="1">
    <citation type="journal article" date="2015" name="Stand. Genomic Sci.">
        <title>Complete genome of Pseudomonas chlororaphis strain UFB2, a soil bacterium with antibacterial activity against bacterial canker pathogen of tomato.</title>
        <authorList>
            <person name="Deng P."/>
            <person name="Wang X."/>
            <person name="Baird S.M."/>
            <person name="Lu S.E."/>
        </authorList>
    </citation>
    <scope>NUCLEOTIDE SEQUENCE [LARGE SCALE GENOMIC DNA]</scope>
    <source>
        <strain evidence="2 3">UFB2</strain>
    </source>
</reference>
<reference evidence="3" key="2">
    <citation type="submission" date="2015-03" db="EMBL/GenBank/DDBJ databases">
        <authorList>
            <person name="Deng P."/>
            <person name="Lu S."/>
        </authorList>
    </citation>
    <scope>NUCLEOTIDE SEQUENCE [LARGE SCALE GENOMIC DNA]</scope>
    <source>
        <strain evidence="3">UFB2</strain>
    </source>
</reference>
<keyword evidence="1" id="KW-0732">Signal</keyword>
<proteinExistence type="predicted"/>